<dbReference type="EMBL" id="CAJVQC010023929">
    <property type="protein sequence ID" value="CAG8724513.1"/>
    <property type="molecule type" value="Genomic_DNA"/>
</dbReference>
<reference evidence="1" key="1">
    <citation type="submission" date="2021-06" db="EMBL/GenBank/DDBJ databases">
        <authorList>
            <person name="Kallberg Y."/>
            <person name="Tangrot J."/>
            <person name="Rosling A."/>
        </authorList>
    </citation>
    <scope>NUCLEOTIDE SEQUENCE</scope>
    <source>
        <strain evidence="1">MA461A</strain>
    </source>
</reference>
<proteinExistence type="predicted"/>
<evidence type="ECO:0000313" key="1">
    <source>
        <dbReference type="EMBL" id="CAG8724513.1"/>
    </source>
</evidence>
<accession>A0ACA9PV02</accession>
<evidence type="ECO:0000313" key="2">
    <source>
        <dbReference type="Proteomes" id="UP000789920"/>
    </source>
</evidence>
<dbReference type="Proteomes" id="UP000789920">
    <property type="component" value="Unassembled WGS sequence"/>
</dbReference>
<keyword evidence="2" id="KW-1185">Reference proteome</keyword>
<feature type="non-terminal residue" evidence="1">
    <location>
        <position position="1"/>
    </location>
</feature>
<sequence length="135" mass="15481">GFIVYEEQNNFVDNLSESTTEYISKFTTESITKSTTKSITKSTTKSTIKSTVKFNNMIYNASSNQQKPIKSTVDLLKDIETISNQVDHIEINNILTLFVKQLNRKYLLLQEKIDDPIIAKTKVKPSGTKYKKDRH</sequence>
<name>A0ACA9PV02_9GLOM</name>
<protein>
    <submittedName>
        <fullName evidence="1">19312_t:CDS:1</fullName>
    </submittedName>
</protein>
<organism evidence="1 2">
    <name type="scientific">Racocetra persica</name>
    <dbReference type="NCBI Taxonomy" id="160502"/>
    <lineage>
        <taxon>Eukaryota</taxon>
        <taxon>Fungi</taxon>
        <taxon>Fungi incertae sedis</taxon>
        <taxon>Mucoromycota</taxon>
        <taxon>Glomeromycotina</taxon>
        <taxon>Glomeromycetes</taxon>
        <taxon>Diversisporales</taxon>
        <taxon>Gigasporaceae</taxon>
        <taxon>Racocetra</taxon>
    </lineage>
</organism>
<comment type="caution">
    <text evidence="1">The sequence shown here is derived from an EMBL/GenBank/DDBJ whole genome shotgun (WGS) entry which is preliminary data.</text>
</comment>
<gene>
    <name evidence="1" type="ORF">RPERSI_LOCUS11588</name>
</gene>